<dbReference type="GO" id="GO:0051377">
    <property type="term" value="F:mannose-ethanolamine phosphotransferase activity"/>
    <property type="evidence" value="ECO:0007669"/>
    <property type="project" value="TreeGrafter"/>
</dbReference>
<dbReference type="AlphaFoldDB" id="A0A8J4BNY7"/>
<sequence length="127" mass="13927">MDAVRSLSAYNKNAQGGLPTFLDVGQSFSAAAISEDNLLAQMHARGMRVVVMGDDTWAQLAPLHYYAACHPYPAFNVRDLHTVDDGVWQVRGCPLLHESSSKGDRSMHFRQQAGAECSGLTVRHLAR</sequence>
<gene>
    <name evidence="1" type="ORF">Vafri_18224</name>
</gene>
<keyword evidence="2" id="KW-1185">Reference proteome</keyword>
<accession>A0A8J4BNY7</accession>
<evidence type="ECO:0000313" key="2">
    <source>
        <dbReference type="Proteomes" id="UP000747399"/>
    </source>
</evidence>
<dbReference type="PANTHER" id="PTHR23071">
    <property type="entry name" value="PHOSPHATIDYLINOSITOL GLYCAN"/>
    <property type="match status" value="1"/>
</dbReference>
<proteinExistence type="predicted"/>
<dbReference type="GO" id="GO:0005789">
    <property type="term" value="C:endoplasmic reticulum membrane"/>
    <property type="evidence" value="ECO:0007669"/>
    <property type="project" value="TreeGrafter"/>
</dbReference>
<dbReference type="Proteomes" id="UP000747399">
    <property type="component" value="Unassembled WGS sequence"/>
</dbReference>
<comment type="caution">
    <text evidence="1">The sequence shown here is derived from an EMBL/GenBank/DDBJ whole genome shotgun (WGS) entry which is preliminary data.</text>
</comment>
<reference evidence="1" key="1">
    <citation type="journal article" date="2021" name="Proc. Natl. Acad. Sci. U.S.A.">
        <title>Three genomes in the algal genus Volvox reveal the fate of a haploid sex-determining region after a transition to homothallism.</title>
        <authorList>
            <person name="Yamamoto K."/>
            <person name="Hamaji T."/>
            <person name="Kawai-Toyooka H."/>
            <person name="Matsuzaki R."/>
            <person name="Takahashi F."/>
            <person name="Nishimura Y."/>
            <person name="Kawachi M."/>
            <person name="Noguchi H."/>
            <person name="Minakuchi Y."/>
            <person name="Umen J.G."/>
            <person name="Toyoda A."/>
            <person name="Nozaki H."/>
        </authorList>
    </citation>
    <scope>NUCLEOTIDE SEQUENCE</scope>
    <source>
        <strain evidence="1">NIES-3780</strain>
    </source>
</reference>
<evidence type="ECO:0000313" key="1">
    <source>
        <dbReference type="EMBL" id="GIL64387.1"/>
    </source>
</evidence>
<name>A0A8J4BNY7_9CHLO</name>
<dbReference type="GO" id="GO:0006506">
    <property type="term" value="P:GPI anchor biosynthetic process"/>
    <property type="evidence" value="ECO:0007669"/>
    <property type="project" value="InterPro"/>
</dbReference>
<dbReference type="PANTHER" id="PTHR23071:SF1">
    <property type="entry name" value="GPI ETHANOLAMINE PHOSPHATE TRANSFERASE 3"/>
    <property type="match status" value="1"/>
</dbReference>
<dbReference type="InterPro" id="IPR039524">
    <property type="entry name" value="PIGO/GPI13"/>
</dbReference>
<dbReference type="EMBL" id="BNCO01000066">
    <property type="protein sequence ID" value="GIL64387.1"/>
    <property type="molecule type" value="Genomic_DNA"/>
</dbReference>
<protein>
    <submittedName>
        <fullName evidence="1">Uncharacterized protein</fullName>
    </submittedName>
</protein>
<organism evidence="1 2">
    <name type="scientific">Volvox africanus</name>
    <dbReference type="NCBI Taxonomy" id="51714"/>
    <lineage>
        <taxon>Eukaryota</taxon>
        <taxon>Viridiplantae</taxon>
        <taxon>Chlorophyta</taxon>
        <taxon>core chlorophytes</taxon>
        <taxon>Chlorophyceae</taxon>
        <taxon>CS clade</taxon>
        <taxon>Chlamydomonadales</taxon>
        <taxon>Volvocaceae</taxon>
        <taxon>Volvox</taxon>
    </lineage>
</organism>